<name>A0A1I7ZBM9_9BILA</name>
<sequence length="352" mass="39860">MSLIQKNVKGLKCDACDANSFSLEASNPLGCTDCFCFNRSNFCVQSNLVWQQVYADDRRIVFGEPAEIYSRRNNLNILKEYPLNYSSYLTDATPLYWPMPQKFLGDRTTSYNGYLRFKVLNDDRRRRMDNVLPDTNLFQIFPQVVIVGAYRKELRYVPKEVSVDGKYRVHLHESAWTSGKRPDLKVTRKDMMITLQNVQAIYVRATYIYPSPQSQASIAEVSLDIASFENTTDAGSQIAVGVEMCDACPQGYSGLSCQNAAEGYFRKLEPDYLNKPDEMVLNAAEGYFRKLEPDYLNKPDEMVLVGFSTPCACNGHSNTCDRETGSCTVGYSFVEHLTSNISGQNSEKKSEK</sequence>
<evidence type="ECO:0000256" key="2">
    <source>
        <dbReference type="ARBA" id="ARBA00022737"/>
    </source>
</evidence>
<keyword evidence="1" id="KW-0732">Signal</keyword>
<evidence type="ECO:0000313" key="7">
    <source>
        <dbReference type="Proteomes" id="UP000095287"/>
    </source>
</evidence>
<keyword evidence="7" id="KW-1185">Reference proteome</keyword>
<evidence type="ECO:0000256" key="1">
    <source>
        <dbReference type="ARBA" id="ARBA00022729"/>
    </source>
</evidence>
<dbReference type="PANTHER" id="PTHR10574">
    <property type="entry name" value="NETRIN/LAMININ-RELATED"/>
    <property type="match status" value="1"/>
</dbReference>
<dbReference type="PANTHER" id="PTHR10574:SF406">
    <property type="entry name" value="LAMININ SUBUNIT ALPHA 5"/>
    <property type="match status" value="1"/>
</dbReference>
<keyword evidence="3" id="KW-1015">Disulfide bond</keyword>
<dbReference type="Pfam" id="PF00052">
    <property type="entry name" value="Laminin_B"/>
    <property type="match status" value="1"/>
</dbReference>
<dbReference type="AlphaFoldDB" id="A0A1I7ZBM9"/>
<evidence type="ECO:0000256" key="5">
    <source>
        <dbReference type="ARBA" id="ARBA00023292"/>
    </source>
</evidence>
<dbReference type="GO" id="GO:0009887">
    <property type="term" value="P:animal organ morphogenesis"/>
    <property type="evidence" value="ECO:0007669"/>
    <property type="project" value="TreeGrafter"/>
</dbReference>
<dbReference type="InterPro" id="IPR000034">
    <property type="entry name" value="Laminin_IV"/>
</dbReference>
<proteinExistence type="predicted"/>
<dbReference type="InterPro" id="IPR050440">
    <property type="entry name" value="Laminin/Netrin_ECM"/>
</dbReference>
<keyword evidence="2" id="KW-0677">Repeat</keyword>
<reference evidence="8" key="1">
    <citation type="submission" date="2016-11" db="UniProtKB">
        <authorList>
            <consortium name="WormBaseParasite"/>
        </authorList>
    </citation>
    <scope>IDENTIFICATION</scope>
</reference>
<dbReference type="SMART" id="SM00281">
    <property type="entry name" value="LamB"/>
    <property type="match status" value="1"/>
</dbReference>
<keyword evidence="4" id="KW-0325">Glycoprotein</keyword>
<evidence type="ECO:0000256" key="4">
    <source>
        <dbReference type="ARBA" id="ARBA00023180"/>
    </source>
</evidence>
<evidence type="ECO:0000313" key="8">
    <source>
        <dbReference type="WBParaSite" id="L893_g24822.t1"/>
    </source>
</evidence>
<accession>A0A1I7ZBM9</accession>
<dbReference type="PROSITE" id="PS51115">
    <property type="entry name" value="LAMININ_IVA"/>
    <property type="match status" value="1"/>
</dbReference>
<dbReference type="WBParaSite" id="L893_g24822.t1">
    <property type="protein sequence ID" value="L893_g24822.t1"/>
    <property type="gene ID" value="L893_g24822"/>
</dbReference>
<feature type="domain" description="Laminin IV type A" evidence="6">
    <location>
        <begin position="45"/>
        <end position="244"/>
    </location>
</feature>
<protein>
    <submittedName>
        <fullName evidence="8">Laminin IV type A domain-containing protein</fullName>
    </submittedName>
</protein>
<evidence type="ECO:0000259" key="6">
    <source>
        <dbReference type="PROSITE" id="PS51115"/>
    </source>
</evidence>
<dbReference type="Proteomes" id="UP000095287">
    <property type="component" value="Unplaced"/>
</dbReference>
<keyword evidence="5" id="KW-0424">Laminin EGF-like domain</keyword>
<evidence type="ECO:0000256" key="3">
    <source>
        <dbReference type="ARBA" id="ARBA00023157"/>
    </source>
</evidence>
<dbReference type="GO" id="GO:0009888">
    <property type="term" value="P:tissue development"/>
    <property type="evidence" value="ECO:0007669"/>
    <property type="project" value="TreeGrafter"/>
</dbReference>
<organism evidence="7 8">
    <name type="scientific">Steinernema glaseri</name>
    <dbReference type="NCBI Taxonomy" id="37863"/>
    <lineage>
        <taxon>Eukaryota</taxon>
        <taxon>Metazoa</taxon>
        <taxon>Ecdysozoa</taxon>
        <taxon>Nematoda</taxon>
        <taxon>Chromadorea</taxon>
        <taxon>Rhabditida</taxon>
        <taxon>Tylenchina</taxon>
        <taxon>Panagrolaimomorpha</taxon>
        <taxon>Strongyloidoidea</taxon>
        <taxon>Steinernematidae</taxon>
        <taxon>Steinernema</taxon>
    </lineage>
</organism>